<dbReference type="InterPro" id="IPR013332">
    <property type="entry name" value="KPR_N"/>
</dbReference>
<dbReference type="InterPro" id="IPR036291">
    <property type="entry name" value="NAD(P)-bd_dom_sf"/>
</dbReference>
<evidence type="ECO:0000313" key="8">
    <source>
        <dbReference type="Proteomes" id="UP000317078"/>
    </source>
</evidence>
<comment type="caution">
    <text evidence="7">The sequence shown here is derived from an EMBL/GenBank/DDBJ whole genome shotgun (WGS) entry which is preliminary data.</text>
</comment>
<dbReference type="Gene3D" id="3.40.50.720">
    <property type="entry name" value="NAD(P)-binding Rossmann-like Domain"/>
    <property type="match status" value="1"/>
</dbReference>
<feature type="domain" description="Ketopantoate reductase N-terminal" evidence="6">
    <location>
        <begin position="10"/>
        <end position="114"/>
    </location>
</feature>
<dbReference type="GO" id="GO:0015940">
    <property type="term" value="P:pantothenate biosynthetic process"/>
    <property type="evidence" value="ECO:0007669"/>
    <property type="project" value="UniProtKB-UniPathway"/>
</dbReference>
<comment type="pathway">
    <text evidence="1">Cofactor biosynthesis; (R)-pantothenate biosynthesis; (R)-pantoate from 3-methyl-2-oxobutanoate: step 2/2.</text>
</comment>
<dbReference type="OrthoDB" id="6135265at2"/>
<evidence type="ECO:0000256" key="2">
    <source>
        <dbReference type="ARBA" id="ARBA00019465"/>
    </source>
</evidence>
<evidence type="ECO:0000256" key="3">
    <source>
        <dbReference type="ARBA" id="ARBA00022655"/>
    </source>
</evidence>
<dbReference type="SUPFAM" id="SSF51735">
    <property type="entry name" value="NAD(P)-binding Rossmann-fold domains"/>
    <property type="match status" value="1"/>
</dbReference>
<dbReference type="Pfam" id="PF02317">
    <property type="entry name" value="Octopine_DH"/>
    <property type="match status" value="1"/>
</dbReference>
<dbReference type="RefSeq" id="WP_140883286.1">
    <property type="nucleotide sequence ID" value="NZ_RCZP01000009.1"/>
</dbReference>
<comment type="catalytic activity">
    <reaction evidence="4">
        <text>(R)-pantoate + NADP(+) = 2-dehydropantoate + NADPH + H(+)</text>
        <dbReference type="Rhea" id="RHEA:16233"/>
        <dbReference type="ChEBI" id="CHEBI:11561"/>
        <dbReference type="ChEBI" id="CHEBI:15378"/>
        <dbReference type="ChEBI" id="CHEBI:15980"/>
        <dbReference type="ChEBI" id="CHEBI:57783"/>
        <dbReference type="ChEBI" id="CHEBI:58349"/>
        <dbReference type="EC" id="1.1.1.169"/>
    </reaction>
</comment>
<dbReference type="UniPathway" id="UPA00028">
    <property type="reaction ID" value="UER00004"/>
</dbReference>
<organism evidence="7 8">
    <name type="scientific">Muricoccus nepalensis</name>
    <dbReference type="NCBI Taxonomy" id="1854500"/>
    <lineage>
        <taxon>Bacteria</taxon>
        <taxon>Pseudomonadati</taxon>
        <taxon>Pseudomonadota</taxon>
        <taxon>Alphaproteobacteria</taxon>
        <taxon>Acetobacterales</taxon>
        <taxon>Roseomonadaceae</taxon>
        <taxon>Muricoccus</taxon>
    </lineage>
</organism>
<dbReference type="InterPro" id="IPR008927">
    <property type="entry name" value="6-PGluconate_DH-like_C_sf"/>
</dbReference>
<protein>
    <recommendedName>
        <fullName evidence="2">2-dehydropantoate 2-reductase</fullName>
    </recommendedName>
</protein>
<feature type="domain" description="Opine dehydrogenase" evidence="5">
    <location>
        <begin position="190"/>
        <end position="335"/>
    </location>
</feature>
<dbReference type="PANTHER" id="PTHR38015">
    <property type="entry name" value="BLR6086 PROTEIN"/>
    <property type="match status" value="1"/>
</dbReference>
<keyword evidence="8" id="KW-1185">Reference proteome</keyword>
<dbReference type="PANTHER" id="PTHR38015:SF1">
    <property type="entry name" value="OPINE DEHYDROGENASE DOMAIN-CONTAINING PROTEIN"/>
    <property type="match status" value="1"/>
</dbReference>
<gene>
    <name evidence="7" type="ORF">EAH89_12050</name>
</gene>
<reference evidence="7 8" key="1">
    <citation type="journal article" date="2019" name="Environ. Microbiol.">
        <title>Species interactions and distinct microbial communities in high Arctic permafrost affected cryosols are associated with the CH4 and CO2 gas fluxes.</title>
        <authorList>
            <person name="Altshuler I."/>
            <person name="Hamel J."/>
            <person name="Turney S."/>
            <person name="Magnuson E."/>
            <person name="Levesque R."/>
            <person name="Greer C."/>
            <person name="Whyte L.G."/>
        </authorList>
    </citation>
    <scope>NUCLEOTIDE SEQUENCE [LARGE SCALE GENOMIC DNA]</scope>
    <source>
        <strain evidence="7 8">S9.3B</strain>
    </source>
</reference>
<name>A0A502G6E7_9PROT</name>
<dbReference type="GO" id="GO:0008677">
    <property type="term" value="F:2-dehydropantoate 2-reductase activity"/>
    <property type="evidence" value="ECO:0007669"/>
    <property type="project" value="UniProtKB-EC"/>
</dbReference>
<dbReference type="Pfam" id="PF02558">
    <property type="entry name" value="ApbA"/>
    <property type="match status" value="1"/>
</dbReference>
<dbReference type="InterPro" id="IPR003421">
    <property type="entry name" value="Opine_DH"/>
</dbReference>
<evidence type="ECO:0000259" key="5">
    <source>
        <dbReference type="Pfam" id="PF02317"/>
    </source>
</evidence>
<evidence type="ECO:0000313" key="7">
    <source>
        <dbReference type="EMBL" id="TPG57182.1"/>
    </source>
</evidence>
<dbReference type="InterPro" id="IPR013328">
    <property type="entry name" value="6PGD_dom2"/>
</dbReference>
<dbReference type="SUPFAM" id="SSF48179">
    <property type="entry name" value="6-phosphogluconate dehydrogenase C-terminal domain-like"/>
    <property type="match status" value="1"/>
</dbReference>
<keyword evidence="3" id="KW-0566">Pantothenate biosynthesis</keyword>
<sequence>MTPPARRLRIAVLGGGNGSFAAAGDLTLAGHEVRLWRRDAAAVKAHRAAGGTIAVKDARGTREARLALVTTDMAAAIEDAALILCPAPATAQPDIARLLAPLLADGQVVFLPPGTLGTVLMARALHEAGRAPRVAFAETGTLPWLARKHGPHQVAITVRATRLPVGVFPLDRAGMALDAVGAAFPGVIEPCGDALSGALMNAGAIIHPPLIVMNAGPLEHFEKWDIHNEGTVPAIRRTTDALDAERVAVREALGYGAPHFPLAHHYAKTGEEWMYGRASHDRLTESGDWRERIVLTGHRYMMEDLRLGLSLIISAAGLAGVPVPLARAFSAIGAAIRGEAPDFSGRTLADAGLGGLDRAGLARVLQHGF</sequence>
<dbReference type="EMBL" id="RCZP01000009">
    <property type="protein sequence ID" value="TPG57182.1"/>
    <property type="molecule type" value="Genomic_DNA"/>
</dbReference>
<dbReference type="Gene3D" id="1.10.1040.10">
    <property type="entry name" value="N-(1-d-carboxylethyl)-l-norvaline Dehydrogenase, domain 2"/>
    <property type="match status" value="1"/>
</dbReference>
<dbReference type="InterPro" id="IPR051729">
    <property type="entry name" value="Opine/Lysopine_DH"/>
</dbReference>
<evidence type="ECO:0000256" key="1">
    <source>
        <dbReference type="ARBA" id="ARBA00004994"/>
    </source>
</evidence>
<evidence type="ECO:0000259" key="6">
    <source>
        <dbReference type="Pfam" id="PF02558"/>
    </source>
</evidence>
<dbReference type="AlphaFoldDB" id="A0A502G6E7"/>
<dbReference type="Proteomes" id="UP000317078">
    <property type="component" value="Unassembled WGS sequence"/>
</dbReference>
<accession>A0A502G6E7</accession>
<evidence type="ECO:0000256" key="4">
    <source>
        <dbReference type="ARBA" id="ARBA00048793"/>
    </source>
</evidence>
<proteinExistence type="predicted"/>